<protein>
    <submittedName>
        <fullName evidence="2">Plasmodium vivax Vir protein/Plasmodium variant antigen protein Cir/Yir/Bir, putative</fullName>
    </submittedName>
</protein>
<dbReference type="Proteomes" id="UP000243200">
    <property type="component" value="Unassembled WGS sequence"/>
</dbReference>
<keyword evidence="1" id="KW-1133">Transmembrane helix</keyword>
<accession>A0A1C3KI14</accession>
<proteinExistence type="predicted"/>
<name>A0A1C3KI14_PLAOA</name>
<dbReference type="Pfam" id="PF05795">
    <property type="entry name" value="Plasmodium_Vir"/>
    <property type="match status" value="1"/>
</dbReference>
<dbReference type="VEuPathDB" id="PlasmoDB:POWCR01_000108800"/>
<feature type="transmembrane region" description="Helical" evidence="1">
    <location>
        <begin position="221"/>
        <end position="242"/>
    </location>
</feature>
<sequence>MTATRETIYNVVGSFSVYKNILDILETDDSLAIIDECTEFNSNQYLKPDSDNINTCQIAVKYLTKLKENGQHSYKDKGCKYFYKWIYGKVKDSDNAIEHTLKICNELFIKYNENEDFDIFQEYRNNMSKEFLEKLVKLFNLHDDFDKFKNNSTPQDDNCNYAKKFVRLYEKNVKECHVYSDSDFCNELENIKEDYENIIKTKTCPHDIPKILPSTRGIDHAILILIPFFIILITSFILFISYKFTPFGLRFHRNLIWKKEICSNIYQETDNLYHTADISNRISQGENYRIAYPSV</sequence>
<dbReference type="EMBL" id="FLRJ01000349">
    <property type="protein sequence ID" value="SBT73377.1"/>
    <property type="molecule type" value="Genomic_DNA"/>
</dbReference>
<keyword evidence="1" id="KW-0812">Transmembrane</keyword>
<dbReference type="VEuPathDB" id="PlasmoDB:PocGH01_00012900"/>
<organism evidence="2 3">
    <name type="scientific">Plasmodium ovale</name>
    <name type="common">malaria parasite P. ovale</name>
    <dbReference type="NCBI Taxonomy" id="36330"/>
    <lineage>
        <taxon>Eukaryota</taxon>
        <taxon>Sar</taxon>
        <taxon>Alveolata</taxon>
        <taxon>Apicomplexa</taxon>
        <taxon>Aconoidasida</taxon>
        <taxon>Haemosporida</taxon>
        <taxon>Plasmodiidae</taxon>
        <taxon>Plasmodium</taxon>
        <taxon>Plasmodium (Plasmodium)</taxon>
    </lineage>
</organism>
<dbReference type="AlphaFoldDB" id="A0A1C3KI14"/>
<keyword evidence="1" id="KW-0472">Membrane</keyword>
<gene>
    <name evidence="2" type="primary">PowCR01_000108800</name>
    <name evidence="2" type="ORF">POWCR01_000108800</name>
</gene>
<evidence type="ECO:0000256" key="1">
    <source>
        <dbReference type="SAM" id="Phobius"/>
    </source>
</evidence>
<dbReference type="InterPro" id="IPR008780">
    <property type="entry name" value="Plasmodium_Vir"/>
</dbReference>
<evidence type="ECO:0000313" key="3">
    <source>
        <dbReference type="Proteomes" id="UP000243200"/>
    </source>
</evidence>
<reference evidence="2 3" key="1">
    <citation type="submission" date="2016-06" db="EMBL/GenBank/DDBJ databases">
        <authorList>
            <consortium name="Pathogen Informatics"/>
        </authorList>
    </citation>
    <scope>NUCLEOTIDE SEQUENCE [LARGE SCALE GENOMIC DNA]</scope>
</reference>
<evidence type="ECO:0000313" key="2">
    <source>
        <dbReference type="EMBL" id="SBT73377.1"/>
    </source>
</evidence>
<dbReference type="OrthoDB" id="382545at2759"/>